<proteinExistence type="predicted"/>
<name>A0A839GF07_9BACT</name>
<dbReference type="Proteomes" id="UP000563094">
    <property type="component" value="Unassembled WGS sequence"/>
</dbReference>
<accession>A0A839GF07</accession>
<gene>
    <name evidence="2" type="ORF">FHS90_001781</name>
</gene>
<evidence type="ECO:0000256" key="1">
    <source>
        <dbReference type="SAM" id="Coils"/>
    </source>
</evidence>
<dbReference type="RefSeq" id="WP_182512715.1">
    <property type="nucleotide sequence ID" value="NZ_JACJIQ010000006.1"/>
</dbReference>
<sequence length="376" mass="43939">MEVKTITRQELYDMVLEEPMTTLSKRYGLSDNGLRKICLRMQVPLPKAGHWMKVKAGKKVKRVPLSEPNKGEQQTRLSVGMETNDHDPYGLAALNSLQKDLEEKHASLFTVPERLTRPHPLTAAAKEAFDRKRKDKTYNGLYSSDGRLNIYVSPSTASRAFKLMDTLVKALHALGHEIIIDNRGSFAIISGERLEIGIRERQNKHMVNRGTWTSAEYTPSGTLVFWYKYIHTKEWADDTKLLEERLSRIIASLILKGRKELQERLERERRHAEREERARARREVEELQERELFRLKGLMLEAERWRQAKVMREYANEVESIARSGNSHTDQLSEWADWVRKKADWHDPQVKGYDELLTEVDWETMTLKKKPSSFFY</sequence>
<organism evidence="2 3">
    <name type="scientific">Rufibacter quisquiliarum</name>
    <dbReference type="NCBI Taxonomy" id="1549639"/>
    <lineage>
        <taxon>Bacteria</taxon>
        <taxon>Pseudomonadati</taxon>
        <taxon>Bacteroidota</taxon>
        <taxon>Cytophagia</taxon>
        <taxon>Cytophagales</taxon>
        <taxon>Hymenobacteraceae</taxon>
        <taxon>Rufibacter</taxon>
    </lineage>
</organism>
<reference evidence="2 3" key="1">
    <citation type="submission" date="2020-08" db="EMBL/GenBank/DDBJ databases">
        <title>Genomic Encyclopedia of Type Strains, Phase IV (KMG-IV): sequencing the most valuable type-strain genomes for metagenomic binning, comparative biology and taxonomic classification.</title>
        <authorList>
            <person name="Goeker M."/>
        </authorList>
    </citation>
    <scope>NUCLEOTIDE SEQUENCE [LARGE SCALE GENOMIC DNA]</scope>
    <source>
        <strain evidence="2 3">DSM 29854</strain>
    </source>
</reference>
<evidence type="ECO:0000313" key="3">
    <source>
        <dbReference type="Proteomes" id="UP000563094"/>
    </source>
</evidence>
<dbReference type="EMBL" id="JACJIQ010000006">
    <property type="protein sequence ID" value="MBA9077070.1"/>
    <property type="molecule type" value="Genomic_DNA"/>
</dbReference>
<comment type="caution">
    <text evidence="2">The sequence shown here is derived from an EMBL/GenBank/DDBJ whole genome shotgun (WGS) entry which is preliminary data.</text>
</comment>
<protein>
    <submittedName>
        <fullName evidence="2">Uncharacterized protein</fullName>
    </submittedName>
</protein>
<keyword evidence="1" id="KW-0175">Coiled coil</keyword>
<dbReference type="AlphaFoldDB" id="A0A839GF07"/>
<evidence type="ECO:0000313" key="2">
    <source>
        <dbReference type="EMBL" id="MBA9077070.1"/>
    </source>
</evidence>
<keyword evidence="3" id="KW-1185">Reference proteome</keyword>
<feature type="coiled-coil region" evidence="1">
    <location>
        <begin position="255"/>
        <end position="290"/>
    </location>
</feature>